<comment type="caution">
    <text evidence="2">The sequence shown here is derived from an EMBL/GenBank/DDBJ whole genome shotgun (WGS) entry which is preliminary data.</text>
</comment>
<gene>
    <name evidence="2" type="ORF">BELL_0052g00230</name>
</gene>
<organism evidence="2 3">
    <name type="scientific">Botrytis elliptica</name>
    <dbReference type="NCBI Taxonomy" id="278938"/>
    <lineage>
        <taxon>Eukaryota</taxon>
        <taxon>Fungi</taxon>
        <taxon>Dikarya</taxon>
        <taxon>Ascomycota</taxon>
        <taxon>Pezizomycotina</taxon>
        <taxon>Leotiomycetes</taxon>
        <taxon>Helotiales</taxon>
        <taxon>Sclerotiniaceae</taxon>
        <taxon>Botrytis</taxon>
    </lineage>
</organism>
<keyword evidence="1" id="KW-0812">Transmembrane</keyword>
<proteinExistence type="predicted"/>
<feature type="transmembrane region" description="Helical" evidence="1">
    <location>
        <begin position="115"/>
        <end position="136"/>
    </location>
</feature>
<dbReference type="Proteomes" id="UP000297229">
    <property type="component" value="Unassembled WGS sequence"/>
</dbReference>
<reference evidence="2 3" key="1">
    <citation type="submission" date="2017-12" db="EMBL/GenBank/DDBJ databases">
        <title>Comparative genomics of Botrytis spp.</title>
        <authorList>
            <person name="Valero-Jimenez C.A."/>
            <person name="Tapia P."/>
            <person name="Veloso J."/>
            <person name="Silva-Moreno E."/>
            <person name="Staats M."/>
            <person name="Valdes J.H."/>
            <person name="Van Kan J.A.L."/>
        </authorList>
    </citation>
    <scope>NUCLEOTIDE SEQUENCE [LARGE SCALE GENOMIC DNA]</scope>
    <source>
        <strain evidence="2 3">Be9601</strain>
    </source>
</reference>
<keyword evidence="1" id="KW-1133">Transmembrane helix</keyword>
<keyword evidence="3" id="KW-1185">Reference proteome</keyword>
<evidence type="ECO:0000313" key="2">
    <source>
        <dbReference type="EMBL" id="TGO78848.1"/>
    </source>
</evidence>
<dbReference type="EMBL" id="PQXM01000052">
    <property type="protein sequence ID" value="TGO78848.1"/>
    <property type="molecule type" value="Genomic_DNA"/>
</dbReference>
<sequence length="137" mass="15821">MTWPRTIHHILRPPRGNRRLKYEVDDSEFATPAPAELSVDVVTAHASMVNVEAAVEKNVFRSKVHSCQHLAVMLFDLFYLSVKRIFLMIVSCILVDFLVYRGTVIVDHFTAQDNMAVLGTIWFGVFVLLMLMMWYLF</sequence>
<name>A0A4Z1JZA6_9HELO</name>
<evidence type="ECO:0000313" key="3">
    <source>
        <dbReference type="Proteomes" id="UP000297229"/>
    </source>
</evidence>
<keyword evidence="1" id="KW-0472">Membrane</keyword>
<evidence type="ECO:0000256" key="1">
    <source>
        <dbReference type="SAM" id="Phobius"/>
    </source>
</evidence>
<feature type="transmembrane region" description="Helical" evidence="1">
    <location>
        <begin position="85"/>
        <end position="103"/>
    </location>
</feature>
<dbReference type="AlphaFoldDB" id="A0A4Z1JZA6"/>
<accession>A0A4Z1JZA6</accession>
<protein>
    <submittedName>
        <fullName evidence="2">Uncharacterized protein</fullName>
    </submittedName>
</protein>